<evidence type="ECO:0000313" key="9">
    <source>
        <dbReference type="Proteomes" id="UP001465426"/>
    </source>
</evidence>
<dbReference type="InterPro" id="IPR003593">
    <property type="entry name" value="AAA+_ATPase"/>
</dbReference>
<sequence length="527" mass="59771">MNLKVSFQDVSKKYSLTTSKKEKIIDMFFPNKSKAGFYGVRNISFDVLEGETIGFVGINGSGKSTMSNLLARMIPPTSGEIDMDGQPSLIAIAAGLNNSLTGKDNIYLKCLMMGFTKKEIEEMYDSIVEFADIGEFINQPVKSYSSGMKSRLGFSISIHNNPDILIIDEALSVGDQTFYQKCVDRITEFKKQGKTIFFVSHSISQIEKICDRVAWMHYGELKMFDETKVVVAEYKKFIDWFNKLSKQEKADYQNEHKEGRKKPLVRKTSTRRTLKSKRLQSTGMKSKIQLSILTVLLLISGASLFINQPLKITASDKTETENNESAEEAVWEKITEEKIILADETSLYSDDRLDTDAQMKLSFGSTVELIAQNKEVAQVKYNNEQYYLSKKDLASLPIQSEEVNTSIFEPYFSERVRNSYQFLTAFIGATVSDLEGNINGGEMRELNGNTALYLPHENMYYLIEQDEVTGMVINDIQEVLPETISLPEEEAVFNNNMQQFFIRGTQFDYIINNTDHTLTIADKSSTL</sequence>
<dbReference type="Proteomes" id="UP001465426">
    <property type="component" value="Unassembled WGS sequence"/>
</dbReference>
<keyword evidence="9" id="KW-1185">Reference proteome</keyword>
<feature type="region of interest" description="Disordered" evidence="6">
    <location>
        <begin position="251"/>
        <end position="280"/>
    </location>
</feature>
<dbReference type="PROSITE" id="PS00211">
    <property type="entry name" value="ABC_TRANSPORTER_1"/>
    <property type="match status" value="1"/>
</dbReference>
<dbReference type="InterPro" id="IPR015860">
    <property type="entry name" value="ABC_transpr_TagH-like"/>
</dbReference>
<dbReference type="Gene3D" id="3.40.50.300">
    <property type="entry name" value="P-loop containing nucleotide triphosphate hydrolases"/>
    <property type="match status" value="1"/>
</dbReference>
<dbReference type="GO" id="GO:0005524">
    <property type="term" value="F:ATP binding"/>
    <property type="evidence" value="ECO:0007669"/>
    <property type="project" value="UniProtKB-KW"/>
</dbReference>
<evidence type="ECO:0000256" key="6">
    <source>
        <dbReference type="SAM" id="MobiDB-lite"/>
    </source>
</evidence>
<keyword evidence="2" id="KW-0813">Transport</keyword>
<evidence type="ECO:0000256" key="3">
    <source>
        <dbReference type="ARBA" id="ARBA00022741"/>
    </source>
</evidence>
<evidence type="ECO:0000256" key="4">
    <source>
        <dbReference type="ARBA" id="ARBA00022840"/>
    </source>
</evidence>
<protein>
    <submittedName>
        <fullName evidence="8">ABC transporter ATP-binding protein</fullName>
    </submittedName>
</protein>
<proteinExistence type="inferred from homology"/>
<feature type="compositionally biased region" description="Basic residues" evidence="6">
    <location>
        <begin position="259"/>
        <end position="278"/>
    </location>
</feature>
<dbReference type="EMBL" id="JBBMFN010000004">
    <property type="protein sequence ID" value="MEQ2464781.1"/>
    <property type="molecule type" value="Genomic_DNA"/>
</dbReference>
<dbReference type="PANTHER" id="PTHR46743">
    <property type="entry name" value="TEICHOIC ACIDS EXPORT ATP-BINDING PROTEIN TAGH"/>
    <property type="match status" value="1"/>
</dbReference>
<dbReference type="InterPro" id="IPR003439">
    <property type="entry name" value="ABC_transporter-like_ATP-bd"/>
</dbReference>
<keyword evidence="5" id="KW-1278">Translocase</keyword>
<accession>A0ABV1EWA4</accession>
<reference evidence="8 9" key="1">
    <citation type="submission" date="2024-03" db="EMBL/GenBank/DDBJ databases">
        <title>Human intestinal bacterial collection.</title>
        <authorList>
            <person name="Pauvert C."/>
            <person name="Hitch T.C.A."/>
            <person name="Clavel T."/>
        </authorList>
    </citation>
    <scope>NUCLEOTIDE SEQUENCE [LARGE SCALE GENOMIC DNA]</scope>
    <source>
        <strain evidence="8 9">CLA-SR-H024</strain>
    </source>
</reference>
<dbReference type="RefSeq" id="WP_349204292.1">
    <property type="nucleotide sequence ID" value="NZ_JBBMFN010000004.1"/>
</dbReference>
<evidence type="ECO:0000259" key="7">
    <source>
        <dbReference type="PROSITE" id="PS50893"/>
    </source>
</evidence>
<dbReference type="SMART" id="SM00382">
    <property type="entry name" value="AAA"/>
    <property type="match status" value="1"/>
</dbReference>
<comment type="similarity">
    <text evidence="1">Belongs to the ABC transporter superfamily.</text>
</comment>
<dbReference type="InterPro" id="IPR027417">
    <property type="entry name" value="P-loop_NTPase"/>
</dbReference>
<organism evidence="8 9">
    <name type="scientific">Niallia hominis</name>
    <dbReference type="NCBI Taxonomy" id="3133173"/>
    <lineage>
        <taxon>Bacteria</taxon>
        <taxon>Bacillati</taxon>
        <taxon>Bacillota</taxon>
        <taxon>Bacilli</taxon>
        <taxon>Bacillales</taxon>
        <taxon>Bacillaceae</taxon>
        <taxon>Niallia</taxon>
    </lineage>
</organism>
<name>A0ABV1EWA4_9BACI</name>
<dbReference type="InterPro" id="IPR017871">
    <property type="entry name" value="ABC_transporter-like_CS"/>
</dbReference>
<dbReference type="PANTHER" id="PTHR46743:SF2">
    <property type="entry name" value="TEICHOIC ACIDS EXPORT ATP-BINDING PROTEIN TAGH"/>
    <property type="match status" value="1"/>
</dbReference>
<dbReference type="Pfam" id="PF00005">
    <property type="entry name" value="ABC_tran"/>
    <property type="match status" value="1"/>
</dbReference>
<dbReference type="SUPFAM" id="SSF52540">
    <property type="entry name" value="P-loop containing nucleoside triphosphate hydrolases"/>
    <property type="match status" value="1"/>
</dbReference>
<evidence type="ECO:0000313" key="8">
    <source>
        <dbReference type="EMBL" id="MEQ2464781.1"/>
    </source>
</evidence>
<evidence type="ECO:0000256" key="2">
    <source>
        <dbReference type="ARBA" id="ARBA00022448"/>
    </source>
</evidence>
<evidence type="ECO:0000256" key="1">
    <source>
        <dbReference type="ARBA" id="ARBA00005417"/>
    </source>
</evidence>
<dbReference type="CDD" id="cd03220">
    <property type="entry name" value="ABC_KpsT_Wzt"/>
    <property type="match status" value="1"/>
</dbReference>
<keyword evidence="3" id="KW-0547">Nucleotide-binding</keyword>
<keyword evidence="4 8" id="KW-0067">ATP-binding</keyword>
<dbReference type="InterPro" id="IPR050683">
    <property type="entry name" value="Bact_Polysacc_Export_ATP-bd"/>
</dbReference>
<comment type="caution">
    <text evidence="8">The sequence shown here is derived from an EMBL/GenBank/DDBJ whole genome shotgun (WGS) entry which is preliminary data.</text>
</comment>
<dbReference type="PROSITE" id="PS50893">
    <property type="entry name" value="ABC_TRANSPORTER_2"/>
    <property type="match status" value="1"/>
</dbReference>
<evidence type="ECO:0000256" key="5">
    <source>
        <dbReference type="ARBA" id="ARBA00022967"/>
    </source>
</evidence>
<gene>
    <name evidence="8" type="ORF">WMO63_03750</name>
</gene>
<feature type="domain" description="ABC transporter" evidence="7">
    <location>
        <begin position="22"/>
        <end position="243"/>
    </location>
</feature>